<gene>
    <name evidence="2" type="ORF">S06H3_50088</name>
</gene>
<feature type="non-terminal residue" evidence="2">
    <location>
        <position position="1"/>
    </location>
</feature>
<sequence>EAKGLPLVEQPVLTEGEAAKELGEALKGFEPGKNTREEIEGKGES</sequence>
<protein>
    <submittedName>
        <fullName evidence="2">Uncharacterized protein</fullName>
    </submittedName>
</protein>
<reference evidence="2" key="1">
    <citation type="journal article" date="2014" name="Front. Microbiol.">
        <title>High frequency of phylogenetically diverse reductive dehalogenase-homologous genes in deep subseafloor sedimentary metagenomes.</title>
        <authorList>
            <person name="Kawai M."/>
            <person name="Futagami T."/>
            <person name="Toyoda A."/>
            <person name="Takaki Y."/>
            <person name="Nishi S."/>
            <person name="Hori S."/>
            <person name="Arai W."/>
            <person name="Tsubouchi T."/>
            <person name="Morono Y."/>
            <person name="Uchiyama I."/>
            <person name="Ito T."/>
            <person name="Fujiyama A."/>
            <person name="Inagaki F."/>
            <person name="Takami H."/>
        </authorList>
    </citation>
    <scope>NUCLEOTIDE SEQUENCE</scope>
    <source>
        <strain evidence="2">Expedition CK06-06</strain>
    </source>
</reference>
<proteinExistence type="predicted"/>
<comment type="caution">
    <text evidence="2">The sequence shown here is derived from an EMBL/GenBank/DDBJ whole genome shotgun (WGS) entry which is preliminary data.</text>
</comment>
<dbReference type="EMBL" id="BARV01031678">
    <property type="protein sequence ID" value="GAI40378.1"/>
    <property type="molecule type" value="Genomic_DNA"/>
</dbReference>
<organism evidence="2">
    <name type="scientific">marine sediment metagenome</name>
    <dbReference type="NCBI Taxonomy" id="412755"/>
    <lineage>
        <taxon>unclassified sequences</taxon>
        <taxon>metagenomes</taxon>
        <taxon>ecological metagenomes</taxon>
    </lineage>
</organism>
<evidence type="ECO:0000256" key="1">
    <source>
        <dbReference type="SAM" id="MobiDB-lite"/>
    </source>
</evidence>
<accession>X1N9S4</accession>
<feature type="region of interest" description="Disordered" evidence="1">
    <location>
        <begin position="22"/>
        <end position="45"/>
    </location>
</feature>
<evidence type="ECO:0000313" key="2">
    <source>
        <dbReference type="EMBL" id="GAI40378.1"/>
    </source>
</evidence>
<dbReference type="AlphaFoldDB" id="X1N9S4"/>
<feature type="compositionally biased region" description="Basic and acidic residues" evidence="1">
    <location>
        <begin position="33"/>
        <end position="45"/>
    </location>
</feature>
<name>X1N9S4_9ZZZZ</name>